<evidence type="ECO:0000313" key="2">
    <source>
        <dbReference type="Proteomes" id="UP000196816"/>
    </source>
</evidence>
<dbReference type="EMBL" id="CP021922">
    <property type="protein sequence ID" value="ASC05176.1"/>
    <property type="molecule type" value="Genomic_DNA"/>
</dbReference>
<reference evidence="1 2" key="1">
    <citation type="submission" date="2017-06" db="EMBL/GenBank/DDBJ databases">
        <title>Genome sequence of Acetobacter pasteurianus subsp. pasteurianus strain SRCM101468.</title>
        <authorList>
            <person name="Cho S.H."/>
        </authorList>
    </citation>
    <scope>NUCLEOTIDE SEQUENCE [LARGE SCALE GENOMIC DNA]</scope>
    <source>
        <strain evidence="1 2">SRCM101468</strain>
    </source>
</reference>
<protein>
    <submittedName>
        <fullName evidence="1">Uncharacterized protein</fullName>
    </submittedName>
</protein>
<dbReference type="RefSeq" id="WP_088364696.1">
    <property type="nucleotide sequence ID" value="NZ_CP021922.1"/>
</dbReference>
<gene>
    <name evidence="1" type="ORF">S101468_00909</name>
</gene>
<evidence type="ECO:0000313" key="1">
    <source>
        <dbReference type="EMBL" id="ASC05176.1"/>
    </source>
</evidence>
<proteinExistence type="predicted"/>
<organism evidence="1 2">
    <name type="scientific">Acetobacter pasteurianus subsp. pasteurianus</name>
    <dbReference type="NCBI Taxonomy" id="481145"/>
    <lineage>
        <taxon>Bacteria</taxon>
        <taxon>Pseudomonadati</taxon>
        <taxon>Pseudomonadota</taxon>
        <taxon>Alphaproteobacteria</taxon>
        <taxon>Acetobacterales</taxon>
        <taxon>Acetobacteraceae</taxon>
        <taxon>Acetobacter</taxon>
    </lineage>
</organism>
<dbReference type="AlphaFoldDB" id="A0AAC9SSZ3"/>
<name>A0AAC9SSZ3_ACEPA</name>
<accession>A0AAC9SSZ3</accession>
<dbReference type="Proteomes" id="UP000196816">
    <property type="component" value="Chromosome"/>
</dbReference>
<sequence length="586" mass="61509">MSGTTQSGTPITALKIATAVAATDNVLGVVKNTDGTQEAQQVPVEVIGAAVSEAAGIPAAVVAAQNAATTAQAASDASYKNATQAVNDKIGVADGAAQLDSKAQLLLQGESSLAITPATAASGTTPATPAKLFVIIPLDENTTVGNDGTKLQDVLVQALGALQKSAALQPGGYVPLDASNVGQFTKSGFNVPMRDGDTTSPLKVGYYANYRELTFQVTTPGGNIVAFENLAPNGYAAITFRGPDAYSDTDSFEHGALGYGPTLQWGQSKGYTFWEISSFDGNSNPKLRSVPALIQETGAHFSSYQEAQVVFNYNTNTIKNLDGSVFPDGINGQTITCQTTPDAFNRTATIVSGENTDTLTISQTIYVDSRDKTVGDLVRFGPTIYSQADHTVSQSNGNWDYYRFSDAYGGVIFKLPFLSIDRVAGRVGIGRPDPKANLHLVGQVLFSTTAAFDKNYSLRFNAAVNVNVVPGGDPSENWGSTGTNSFLYLYGIGKAALLGNWSAANTVDLIDVNAQKPIVSIDMNGTQRFKIKQLFSLPSLTKAAILAQTSPEDGDCIMCSDLGVPVCYSATNAGWFPVQVGAKLTA</sequence>